<evidence type="ECO:0000313" key="3">
    <source>
        <dbReference type="Proteomes" id="UP000019241"/>
    </source>
</evidence>
<accession>W7DLU2</accession>
<dbReference type="PATRIC" id="fig|1265822.4.peg.2063"/>
<dbReference type="AlphaFoldDB" id="W7DLU2"/>
<feature type="domain" description="DnaD N-terminal" evidence="1">
    <location>
        <begin position="2"/>
        <end position="44"/>
    </location>
</feature>
<dbReference type="InterPro" id="IPR053843">
    <property type="entry name" value="DnaD_N"/>
</dbReference>
<evidence type="ECO:0000259" key="1">
    <source>
        <dbReference type="Pfam" id="PF21984"/>
    </source>
</evidence>
<dbReference type="Gene3D" id="1.10.10.10">
    <property type="entry name" value="Winged helix-like DNA-binding domain superfamily/Winged helix DNA-binding domain"/>
    <property type="match status" value="1"/>
</dbReference>
<gene>
    <name evidence="2" type="ORF">MCOL2_10161</name>
</gene>
<proteinExistence type="predicted"/>
<dbReference type="Proteomes" id="UP000019241">
    <property type="component" value="Unassembled WGS sequence"/>
</dbReference>
<dbReference type="EMBL" id="AODM01000036">
    <property type="protein sequence ID" value="EUJ54425.1"/>
    <property type="molecule type" value="Genomic_DNA"/>
</dbReference>
<sequence>MTRLLESLVRKGILAILSKENKLEGEIYSLEPLYQKLIALLSNHELAEQKKGRIRRRNPYLPCV</sequence>
<reference evidence="2 3" key="1">
    <citation type="submission" date="2012-12" db="EMBL/GenBank/DDBJ databases">
        <title>Novel taxa of Listeriaceae from agricultural environments in the United States.</title>
        <authorList>
            <person name="den Bakker H.C."/>
            <person name="Allred A."/>
            <person name="Warchocki S."/>
            <person name="Wright E.M."/>
            <person name="Burrell A."/>
            <person name="Nightingale K.K."/>
            <person name="Kephart D."/>
            <person name="Wiedmann M."/>
        </authorList>
    </citation>
    <scope>NUCLEOTIDE SEQUENCE [LARGE SCALE GENOMIC DNA]</scope>
    <source>
        <strain evidence="2 3">FSL S10-1203</strain>
    </source>
</reference>
<dbReference type="Pfam" id="PF21984">
    <property type="entry name" value="DnaD_N"/>
    <property type="match status" value="1"/>
</dbReference>
<name>W7DLU2_9LIST</name>
<comment type="caution">
    <text evidence="2">The sequence shown here is derived from an EMBL/GenBank/DDBJ whole genome shotgun (WGS) entry which is preliminary data.</text>
</comment>
<dbReference type="InterPro" id="IPR036388">
    <property type="entry name" value="WH-like_DNA-bd_sf"/>
</dbReference>
<organism evidence="2 3">
    <name type="scientific">Listeria fleischmannii FSL S10-1203</name>
    <dbReference type="NCBI Taxonomy" id="1265822"/>
    <lineage>
        <taxon>Bacteria</taxon>
        <taxon>Bacillati</taxon>
        <taxon>Bacillota</taxon>
        <taxon>Bacilli</taxon>
        <taxon>Bacillales</taxon>
        <taxon>Listeriaceae</taxon>
        <taxon>Listeria</taxon>
    </lineage>
</organism>
<protein>
    <recommendedName>
        <fullName evidence="1">DnaD N-terminal domain-containing protein</fullName>
    </recommendedName>
</protein>
<evidence type="ECO:0000313" key="2">
    <source>
        <dbReference type="EMBL" id="EUJ54425.1"/>
    </source>
</evidence>